<dbReference type="GO" id="GO:0005886">
    <property type="term" value="C:plasma membrane"/>
    <property type="evidence" value="ECO:0007669"/>
    <property type="project" value="TreeGrafter"/>
</dbReference>
<dbReference type="InterPro" id="IPR000644">
    <property type="entry name" value="CBS_dom"/>
</dbReference>
<dbReference type="Proteomes" id="UP000616769">
    <property type="component" value="Unassembled WGS sequence"/>
</dbReference>
<evidence type="ECO:0000259" key="11">
    <source>
        <dbReference type="Pfam" id="PF00571"/>
    </source>
</evidence>
<dbReference type="Gene3D" id="3.10.580.10">
    <property type="entry name" value="CBS-domain"/>
    <property type="match status" value="2"/>
</dbReference>
<evidence type="ECO:0000256" key="2">
    <source>
        <dbReference type="ARBA" id="ARBA00022448"/>
    </source>
</evidence>
<dbReference type="InterPro" id="IPR050970">
    <property type="entry name" value="Cl_channel_volt-gated"/>
</dbReference>
<keyword evidence="3 10" id="KW-0812">Transmembrane</keyword>
<dbReference type="InterPro" id="IPR014743">
    <property type="entry name" value="Cl-channel_core"/>
</dbReference>
<comment type="subcellular location">
    <subcellularLocation>
        <location evidence="1">Membrane</location>
        <topology evidence="1">Multi-pass membrane protein</topology>
    </subcellularLocation>
</comment>
<keyword evidence="8" id="KW-0868">Chloride</keyword>
<dbReference type="OrthoDB" id="4564at2759"/>
<proteinExistence type="predicted"/>
<name>A0A132AFZ9_SARSC</name>
<comment type="caution">
    <text evidence="12">The sequence shown here is derived from an EMBL/GenBank/DDBJ whole genome shotgun (WGS) entry which is preliminary data.</text>
</comment>
<dbReference type="AlphaFoldDB" id="A0A132AFZ9"/>
<evidence type="ECO:0000256" key="6">
    <source>
        <dbReference type="ARBA" id="ARBA00023065"/>
    </source>
</evidence>
<evidence type="ECO:0000256" key="3">
    <source>
        <dbReference type="ARBA" id="ARBA00022692"/>
    </source>
</evidence>
<evidence type="ECO:0000256" key="7">
    <source>
        <dbReference type="ARBA" id="ARBA00023136"/>
    </source>
</evidence>
<keyword evidence="4" id="KW-0677">Repeat</keyword>
<dbReference type="PANTHER" id="PTHR45720">
    <property type="entry name" value="CHLORIDE CHANNEL PROTEIN 2"/>
    <property type="match status" value="1"/>
</dbReference>
<dbReference type="Pfam" id="PF00571">
    <property type="entry name" value="CBS"/>
    <property type="match status" value="1"/>
</dbReference>
<dbReference type="PRINTS" id="PR00762">
    <property type="entry name" value="CLCHANNEL"/>
</dbReference>
<sequence length="579" mass="64895">MHISLKIEGLTCTLGSGLPLGKEGPFVHVASIVATLLSKLIASFQGIYDNESRTGEMLAAACAVGVAATFYAPIGGVLFSIEVTTVYFAVRNYWRGFFAACCSATFWRLYGVWFKKEVFKIGAAFGRLSGELMALAFPEGIPFGGYRTPIVPGGYSVVGAAAFTGAVTHTISTSVIVFELTGQMTHMIPVIIAVLIANAVCQTMDLSIYDSIIQIKRLPFLPPILNTSSLAHNIFVEDIMVRDVIYIWRKCTYRDIQKVLKNKKKLTQFPLVDNGANMILLGSIQSEALERIANHQLSRERRLQEVRRRFSINDTIQMPPRSLQIKTDPVVPNSSPHTMRRMSRFEVTPVVQFDIDKISPISSQSQTLNVPKAPKSILKQTVPYTYSPNNTIACMQDSRIRLVFENIFLKSLKLQDANPDKEKSSEQIDKKEHSNRRVQLPRERVIDMSPEEQLVWEEEQLNMVVDFNQCDIDPSPFQLVERTTLYKVHSLFSMLGLEQAYVTSIGRLVGVVALKDVGDVITKPKYLMYFQQLREGIEKMNAGLLIPQSSNDQNRSVDGDNDDEETGDDQINYQVQTSK</sequence>
<feature type="transmembrane region" description="Helical" evidence="10">
    <location>
        <begin position="190"/>
        <end position="209"/>
    </location>
</feature>
<feature type="transmembrane region" description="Helical" evidence="10">
    <location>
        <begin position="93"/>
        <end position="111"/>
    </location>
</feature>
<dbReference type="FunFam" id="3.10.580.10:FF:000032">
    <property type="entry name" value="Chloride channel protein"/>
    <property type="match status" value="1"/>
</dbReference>
<keyword evidence="7 10" id="KW-0472">Membrane</keyword>
<dbReference type="EMBL" id="JXLN01014014">
    <property type="protein sequence ID" value="KPM09749.1"/>
    <property type="molecule type" value="Genomic_DNA"/>
</dbReference>
<dbReference type="SUPFAM" id="SSF81340">
    <property type="entry name" value="Clc chloride channel"/>
    <property type="match status" value="1"/>
</dbReference>
<dbReference type="GO" id="GO:0005247">
    <property type="term" value="F:voltage-gated chloride channel activity"/>
    <property type="evidence" value="ECO:0007669"/>
    <property type="project" value="TreeGrafter"/>
</dbReference>
<evidence type="ECO:0000256" key="10">
    <source>
        <dbReference type="SAM" id="Phobius"/>
    </source>
</evidence>
<keyword evidence="6" id="KW-0406">Ion transport</keyword>
<organism evidence="12 13">
    <name type="scientific">Sarcoptes scabiei</name>
    <name type="common">Itch mite</name>
    <name type="synonym">Acarus scabiei</name>
    <dbReference type="NCBI Taxonomy" id="52283"/>
    <lineage>
        <taxon>Eukaryota</taxon>
        <taxon>Metazoa</taxon>
        <taxon>Ecdysozoa</taxon>
        <taxon>Arthropoda</taxon>
        <taxon>Chelicerata</taxon>
        <taxon>Arachnida</taxon>
        <taxon>Acari</taxon>
        <taxon>Acariformes</taxon>
        <taxon>Sarcoptiformes</taxon>
        <taxon>Astigmata</taxon>
        <taxon>Psoroptidia</taxon>
        <taxon>Sarcoptoidea</taxon>
        <taxon>Sarcoptidae</taxon>
        <taxon>Sarcoptinae</taxon>
        <taxon>Sarcoptes</taxon>
    </lineage>
</organism>
<reference evidence="12 13" key="1">
    <citation type="journal article" date="2015" name="Parasit. Vectors">
        <title>Draft genome of the scabies mite.</title>
        <authorList>
            <person name="Rider S.D.Jr."/>
            <person name="Morgan M.S."/>
            <person name="Arlian L.G."/>
        </authorList>
    </citation>
    <scope>NUCLEOTIDE SEQUENCE [LARGE SCALE GENOMIC DNA]</scope>
    <source>
        <strain evidence="12">Arlian Lab</strain>
    </source>
</reference>
<gene>
    <name evidence="12" type="ORF">QR98_0082940</name>
</gene>
<feature type="transmembrane region" description="Helical" evidence="10">
    <location>
        <begin position="157"/>
        <end position="178"/>
    </location>
</feature>
<feature type="region of interest" description="Disordered" evidence="9">
    <location>
        <begin position="545"/>
        <end position="579"/>
    </location>
</feature>
<feature type="compositionally biased region" description="Acidic residues" evidence="9">
    <location>
        <begin position="559"/>
        <end position="568"/>
    </location>
</feature>
<dbReference type="Gene3D" id="1.10.3080.10">
    <property type="entry name" value="Clc chloride channel"/>
    <property type="match status" value="2"/>
</dbReference>
<evidence type="ECO:0000256" key="8">
    <source>
        <dbReference type="ARBA" id="ARBA00023214"/>
    </source>
</evidence>
<feature type="transmembrane region" description="Helical" evidence="10">
    <location>
        <begin position="58"/>
        <end position="81"/>
    </location>
</feature>
<accession>A0A132AFZ9</accession>
<keyword evidence="2" id="KW-0813">Transport</keyword>
<evidence type="ECO:0000256" key="5">
    <source>
        <dbReference type="ARBA" id="ARBA00022989"/>
    </source>
</evidence>
<evidence type="ECO:0000256" key="9">
    <source>
        <dbReference type="SAM" id="MobiDB-lite"/>
    </source>
</evidence>
<dbReference type="PANTHER" id="PTHR45720:SF10">
    <property type="entry name" value="CHLORIDE CHANNEL PROTEIN 2"/>
    <property type="match status" value="1"/>
</dbReference>
<evidence type="ECO:0000256" key="4">
    <source>
        <dbReference type="ARBA" id="ARBA00022737"/>
    </source>
</evidence>
<dbReference type="Pfam" id="PF00654">
    <property type="entry name" value="Voltage_CLC"/>
    <property type="match status" value="2"/>
</dbReference>
<evidence type="ECO:0000313" key="12">
    <source>
        <dbReference type="EMBL" id="KPM09749.1"/>
    </source>
</evidence>
<dbReference type="VEuPathDB" id="VectorBase:SSCA003972"/>
<feature type="domain" description="CBS" evidence="11">
    <location>
        <begin position="236"/>
        <end position="275"/>
    </location>
</feature>
<dbReference type="SUPFAM" id="SSF54631">
    <property type="entry name" value="CBS-domain pair"/>
    <property type="match status" value="1"/>
</dbReference>
<dbReference type="InterPro" id="IPR046342">
    <property type="entry name" value="CBS_dom_sf"/>
</dbReference>
<keyword evidence="5 10" id="KW-1133">Transmembrane helix</keyword>
<evidence type="ECO:0000313" key="13">
    <source>
        <dbReference type="Proteomes" id="UP000616769"/>
    </source>
</evidence>
<dbReference type="InterPro" id="IPR001807">
    <property type="entry name" value="ClC"/>
</dbReference>
<protein>
    <submittedName>
        <fullName evidence="12">Chloride channel protein-like protein</fullName>
    </submittedName>
</protein>
<evidence type="ECO:0000256" key="1">
    <source>
        <dbReference type="ARBA" id="ARBA00004141"/>
    </source>
</evidence>
<feature type="compositionally biased region" description="Polar residues" evidence="9">
    <location>
        <begin position="547"/>
        <end position="556"/>
    </location>
</feature>